<sequence>MDQQTTGRFDLQRYVIAQQPIYATALAELKDGAKRSHWMWFIFPQVEGLGHSAMAQHYAIRSMDEATAYLAHPLLGMRLLESTKAVLGIREKSARQIFGSPDDAKFRSSMTLFDRTDRGGPYREALDRYYNGEHDSASVRIIDGWQRS</sequence>
<gene>
    <name evidence="1" type="ORF">RPMA_11920</name>
</gene>
<dbReference type="EMBL" id="CP036498">
    <property type="protein sequence ID" value="QUS39462.1"/>
    <property type="molecule type" value="Genomic_DNA"/>
</dbReference>
<accession>A0ABX8A753</accession>
<reference evidence="1 2" key="1">
    <citation type="submission" date="2019-02" db="EMBL/GenBank/DDBJ databases">
        <title>Emended description of the genus Rhodopseudomonas and description of Rhodopseudomonas albus sp. nov., a non-phototrophic, heavy-metal-tolerant bacterium isolated from garden soil.</title>
        <authorList>
            <person name="Bao Z."/>
            <person name="Cao W.W."/>
            <person name="Sato Y."/>
            <person name="Nishizawa T."/>
            <person name="Zhao J."/>
            <person name="Guo Y."/>
            <person name="Ohta H."/>
        </authorList>
    </citation>
    <scope>NUCLEOTIDE SEQUENCE [LARGE SCALE GENOMIC DNA]</scope>
    <source>
        <strain evidence="1 2">SK50-23</strain>
    </source>
</reference>
<organism evidence="1 2">
    <name type="scientific">Tardiphaga alba</name>
    <dbReference type="NCBI Taxonomy" id="340268"/>
    <lineage>
        <taxon>Bacteria</taxon>
        <taxon>Pseudomonadati</taxon>
        <taxon>Pseudomonadota</taxon>
        <taxon>Alphaproteobacteria</taxon>
        <taxon>Hyphomicrobiales</taxon>
        <taxon>Nitrobacteraceae</taxon>
        <taxon>Tardiphaga</taxon>
    </lineage>
</organism>
<keyword evidence="2" id="KW-1185">Reference proteome</keyword>
<dbReference type="InterPro" id="IPR014937">
    <property type="entry name" value="DUF1810"/>
</dbReference>
<dbReference type="InterPro" id="IPR036287">
    <property type="entry name" value="Rv1873-like_sf"/>
</dbReference>
<dbReference type="Pfam" id="PF08837">
    <property type="entry name" value="DUF1810"/>
    <property type="match status" value="1"/>
</dbReference>
<dbReference type="RefSeq" id="WP_211913003.1">
    <property type="nucleotide sequence ID" value="NZ_CP036498.1"/>
</dbReference>
<dbReference type="Gene3D" id="1.25.40.380">
    <property type="entry name" value="Protein of unknown function DUF1810"/>
    <property type="match status" value="1"/>
</dbReference>
<dbReference type="PIRSF" id="PIRSF008546">
    <property type="entry name" value="UCP008546"/>
    <property type="match status" value="1"/>
</dbReference>
<dbReference type="Proteomes" id="UP000682843">
    <property type="component" value="Chromosome"/>
</dbReference>
<proteinExistence type="predicted"/>
<evidence type="ECO:0000313" key="1">
    <source>
        <dbReference type="EMBL" id="QUS39462.1"/>
    </source>
</evidence>
<dbReference type="SUPFAM" id="SSF140736">
    <property type="entry name" value="Rv1873-like"/>
    <property type="match status" value="1"/>
</dbReference>
<evidence type="ECO:0000313" key="2">
    <source>
        <dbReference type="Proteomes" id="UP000682843"/>
    </source>
</evidence>
<protein>
    <submittedName>
        <fullName evidence="1">DUF1810 domain-containing protein</fullName>
    </submittedName>
</protein>
<name>A0ABX8A753_9BRAD</name>